<protein>
    <submittedName>
        <fullName evidence="1">Uncharacterized protein</fullName>
    </submittedName>
</protein>
<evidence type="ECO:0000313" key="2">
    <source>
        <dbReference type="Proteomes" id="UP001162162"/>
    </source>
</evidence>
<sequence length="78" mass="9175">MDNVTRSDTSRFLPGVNWGHLKSVVFKTQPDSIEQLQQIIVQECRAISPETLQHVREQFQYRLYLCLENNGTHFEQLI</sequence>
<dbReference type="GO" id="GO:0003676">
    <property type="term" value="F:nucleic acid binding"/>
    <property type="evidence" value="ECO:0007669"/>
    <property type="project" value="InterPro"/>
</dbReference>
<organism evidence="1 2">
    <name type="scientific">Aromia moschata</name>
    <dbReference type="NCBI Taxonomy" id="1265417"/>
    <lineage>
        <taxon>Eukaryota</taxon>
        <taxon>Metazoa</taxon>
        <taxon>Ecdysozoa</taxon>
        <taxon>Arthropoda</taxon>
        <taxon>Hexapoda</taxon>
        <taxon>Insecta</taxon>
        <taxon>Pterygota</taxon>
        <taxon>Neoptera</taxon>
        <taxon>Endopterygota</taxon>
        <taxon>Coleoptera</taxon>
        <taxon>Polyphaga</taxon>
        <taxon>Cucujiformia</taxon>
        <taxon>Chrysomeloidea</taxon>
        <taxon>Cerambycidae</taxon>
        <taxon>Cerambycinae</taxon>
        <taxon>Callichromatini</taxon>
        <taxon>Aromia</taxon>
    </lineage>
</organism>
<evidence type="ECO:0000313" key="1">
    <source>
        <dbReference type="EMBL" id="KAJ8938601.1"/>
    </source>
</evidence>
<dbReference type="PANTHER" id="PTHR47326:SF1">
    <property type="entry name" value="HTH PSQ-TYPE DOMAIN-CONTAINING PROTEIN"/>
    <property type="match status" value="1"/>
</dbReference>
<dbReference type="Gene3D" id="3.30.420.10">
    <property type="entry name" value="Ribonuclease H-like superfamily/Ribonuclease H"/>
    <property type="match status" value="1"/>
</dbReference>
<name>A0AAV8XIX4_9CUCU</name>
<accession>A0AAV8XIX4</accession>
<keyword evidence="2" id="KW-1185">Reference proteome</keyword>
<proteinExistence type="predicted"/>
<dbReference type="PANTHER" id="PTHR47326">
    <property type="entry name" value="TRANSPOSABLE ELEMENT TC3 TRANSPOSASE-LIKE PROTEIN"/>
    <property type="match status" value="1"/>
</dbReference>
<dbReference type="Proteomes" id="UP001162162">
    <property type="component" value="Unassembled WGS sequence"/>
</dbReference>
<dbReference type="AlphaFoldDB" id="A0AAV8XIX4"/>
<dbReference type="InterPro" id="IPR036397">
    <property type="entry name" value="RNaseH_sf"/>
</dbReference>
<dbReference type="EMBL" id="JAPWTK010000546">
    <property type="protein sequence ID" value="KAJ8938601.1"/>
    <property type="molecule type" value="Genomic_DNA"/>
</dbReference>
<reference evidence="1" key="1">
    <citation type="journal article" date="2023" name="Insect Mol. Biol.">
        <title>Genome sequencing provides insights into the evolution of gene families encoding plant cell wall-degrading enzymes in longhorned beetles.</title>
        <authorList>
            <person name="Shin N.R."/>
            <person name="Okamura Y."/>
            <person name="Kirsch R."/>
            <person name="Pauchet Y."/>
        </authorList>
    </citation>
    <scope>NUCLEOTIDE SEQUENCE</scope>
    <source>
        <strain evidence="1">AMC_N1</strain>
    </source>
</reference>
<feature type="non-terminal residue" evidence="1">
    <location>
        <position position="78"/>
    </location>
</feature>
<gene>
    <name evidence="1" type="ORF">NQ318_020863</name>
</gene>
<comment type="caution">
    <text evidence="1">The sequence shown here is derived from an EMBL/GenBank/DDBJ whole genome shotgun (WGS) entry which is preliminary data.</text>
</comment>